<feature type="region of interest" description="Disordered" evidence="1">
    <location>
        <begin position="168"/>
        <end position="206"/>
    </location>
</feature>
<dbReference type="GO" id="GO:0016579">
    <property type="term" value="P:protein deubiquitination"/>
    <property type="evidence" value="ECO:0007669"/>
    <property type="project" value="InterPro"/>
</dbReference>
<evidence type="ECO:0000259" key="2">
    <source>
        <dbReference type="PROSITE" id="PS50235"/>
    </source>
</evidence>
<feature type="compositionally biased region" description="Basic residues" evidence="1">
    <location>
        <begin position="178"/>
        <end position="188"/>
    </location>
</feature>
<dbReference type="EMBL" id="JAACJM010000015">
    <property type="protein sequence ID" value="KAF5368518.1"/>
    <property type="molecule type" value="Genomic_DNA"/>
</dbReference>
<dbReference type="InterPro" id="IPR038765">
    <property type="entry name" value="Papain-like_cys_pep_sf"/>
</dbReference>
<feature type="domain" description="USP" evidence="2">
    <location>
        <begin position="30"/>
        <end position="418"/>
    </location>
</feature>
<name>A0A8H5GP62_9AGAR</name>
<comment type="caution">
    <text evidence="3">The sequence shown here is derived from an EMBL/GenBank/DDBJ whole genome shotgun (WGS) entry which is preliminary data.</text>
</comment>
<organism evidence="3 4">
    <name type="scientific">Tetrapyrgos nigripes</name>
    <dbReference type="NCBI Taxonomy" id="182062"/>
    <lineage>
        <taxon>Eukaryota</taxon>
        <taxon>Fungi</taxon>
        <taxon>Dikarya</taxon>
        <taxon>Basidiomycota</taxon>
        <taxon>Agaricomycotina</taxon>
        <taxon>Agaricomycetes</taxon>
        <taxon>Agaricomycetidae</taxon>
        <taxon>Agaricales</taxon>
        <taxon>Marasmiineae</taxon>
        <taxon>Marasmiaceae</taxon>
        <taxon>Tetrapyrgos</taxon>
    </lineage>
</organism>
<dbReference type="PANTHER" id="PTHR21646:SF39">
    <property type="entry name" value="UBIQUITIN CARBOXYL-TERMINAL HYDROLASE 16"/>
    <property type="match status" value="1"/>
</dbReference>
<dbReference type="GO" id="GO:0004843">
    <property type="term" value="F:cysteine-type deubiquitinase activity"/>
    <property type="evidence" value="ECO:0007669"/>
    <property type="project" value="InterPro"/>
</dbReference>
<dbReference type="AlphaFoldDB" id="A0A8H5GP62"/>
<dbReference type="SUPFAM" id="SSF54001">
    <property type="entry name" value="Cysteine proteinases"/>
    <property type="match status" value="1"/>
</dbReference>
<keyword evidence="4" id="KW-1185">Reference proteome</keyword>
<feature type="compositionally biased region" description="Basic and acidic residues" evidence="1">
    <location>
        <begin position="282"/>
        <end position="291"/>
    </location>
</feature>
<sequence length="418" mass="46834">MVKAKSPTPQELYRARKQQEEQEKLAYLPPGLINHGNTCFMNSVLQGLIATRLLSNLVHFEPIPERVQRNSVTTIAPQRSPQLTNGHELGGIYEQKWDAGMPIGDVFVGIMYRAWEAQRHRRRESMSPRALLNALGQKYDQYLDFAQQDAHEFLRILLDAMRMEEFDVIKKRQPPPPKSKRKSLRRRTTITNLGGKGNHETDDKGESEEIQLMSLSDMLFGGKLTSILVCQKCGRLCKGEEERSFKEVGEENGYGGSKHKGDHSRKVSDSDHSVPGVVVEEDPARPSDASEKQLGVIETPIPIRPSSVPPSPAHSGLDDHDPLLVISRRRSLDEMKSSNGHESEDEEAVIVDSQDAPTEVSSCLPEINHFLLLLAQCLLHPMTGKSSLLMCRKSRGWKKTRTSPNPRMVMGGHVLEDG</sequence>
<proteinExistence type="predicted"/>
<dbReference type="InterPro" id="IPR018200">
    <property type="entry name" value="USP_CS"/>
</dbReference>
<evidence type="ECO:0000256" key="1">
    <source>
        <dbReference type="SAM" id="MobiDB-lite"/>
    </source>
</evidence>
<dbReference type="InterPro" id="IPR028889">
    <property type="entry name" value="USP"/>
</dbReference>
<protein>
    <recommendedName>
        <fullName evidence="2">USP domain-containing protein</fullName>
    </recommendedName>
</protein>
<dbReference type="OrthoDB" id="420187at2759"/>
<dbReference type="InterPro" id="IPR001394">
    <property type="entry name" value="Peptidase_C19_UCH"/>
</dbReference>
<dbReference type="PANTHER" id="PTHR21646">
    <property type="entry name" value="UBIQUITIN CARBOXYL-TERMINAL HYDROLASE"/>
    <property type="match status" value="1"/>
</dbReference>
<reference evidence="3 4" key="1">
    <citation type="journal article" date="2020" name="ISME J.">
        <title>Uncovering the hidden diversity of litter-decomposition mechanisms in mushroom-forming fungi.</title>
        <authorList>
            <person name="Floudas D."/>
            <person name="Bentzer J."/>
            <person name="Ahren D."/>
            <person name="Johansson T."/>
            <person name="Persson P."/>
            <person name="Tunlid A."/>
        </authorList>
    </citation>
    <scope>NUCLEOTIDE SEQUENCE [LARGE SCALE GENOMIC DNA]</scope>
    <source>
        <strain evidence="3 4">CBS 291.85</strain>
    </source>
</reference>
<dbReference type="Pfam" id="PF00443">
    <property type="entry name" value="UCH"/>
    <property type="match status" value="1"/>
</dbReference>
<evidence type="ECO:0000313" key="4">
    <source>
        <dbReference type="Proteomes" id="UP000559256"/>
    </source>
</evidence>
<gene>
    <name evidence="3" type="ORF">D9758_002459</name>
</gene>
<dbReference type="PROSITE" id="PS50235">
    <property type="entry name" value="USP_3"/>
    <property type="match status" value="1"/>
</dbReference>
<dbReference type="Proteomes" id="UP000559256">
    <property type="component" value="Unassembled WGS sequence"/>
</dbReference>
<accession>A0A8H5GP62</accession>
<dbReference type="PROSITE" id="PS00972">
    <property type="entry name" value="USP_1"/>
    <property type="match status" value="1"/>
</dbReference>
<dbReference type="Gene3D" id="3.90.70.10">
    <property type="entry name" value="Cysteine proteinases"/>
    <property type="match status" value="1"/>
</dbReference>
<evidence type="ECO:0000313" key="3">
    <source>
        <dbReference type="EMBL" id="KAF5368518.1"/>
    </source>
</evidence>
<feature type="region of interest" description="Disordered" evidence="1">
    <location>
        <begin position="244"/>
        <end position="320"/>
    </location>
</feature>
<dbReference type="InterPro" id="IPR050185">
    <property type="entry name" value="Ub_carboxyl-term_hydrolase"/>
</dbReference>